<dbReference type="STRING" id="573061.Clocel_3551"/>
<dbReference type="Gene3D" id="1.10.260.40">
    <property type="entry name" value="lambda repressor-like DNA-binding domains"/>
    <property type="match status" value="1"/>
</dbReference>
<dbReference type="PANTHER" id="PTHR37301">
    <property type="entry name" value="DNA-BINDING PROTEIN-RELATED"/>
    <property type="match status" value="1"/>
</dbReference>
<name>D9SWE5_CLOC7</name>
<dbReference type="InterPro" id="IPR001387">
    <property type="entry name" value="Cro/C1-type_HTH"/>
</dbReference>
<feature type="domain" description="HTH cro/C1-type" evidence="1">
    <location>
        <begin position="9"/>
        <end position="63"/>
    </location>
</feature>
<gene>
    <name evidence="2" type="ordered locus">Clocel_3551</name>
</gene>
<keyword evidence="3" id="KW-1185">Reference proteome</keyword>
<dbReference type="SUPFAM" id="SSF47413">
    <property type="entry name" value="lambda repressor-like DNA-binding domains"/>
    <property type="match status" value="1"/>
</dbReference>
<accession>D9SWE5</accession>
<dbReference type="eggNOG" id="COG3655">
    <property type="taxonomic scope" value="Bacteria"/>
</dbReference>
<dbReference type="Pfam" id="PF13443">
    <property type="entry name" value="HTH_26"/>
    <property type="match status" value="1"/>
</dbReference>
<dbReference type="HOGENOM" id="CLU_066192_31_1_9"/>
<proteinExistence type="predicted"/>
<evidence type="ECO:0000259" key="1">
    <source>
        <dbReference type="Pfam" id="PF13443"/>
    </source>
</evidence>
<dbReference type="EMBL" id="CP002160">
    <property type="protein sequence ID" value="ADL53227.1"/>
    <property type="molecule type" value="Genomic_DNA"/>
</dbReference>
<protein>
    <submittedName>
        <fullName evidence="2">Putative transcriptional regulator, XRE family</fullName>
    </submittedName>
</protein>
<dbReference type="PANTHER" id="PTHR37301:SF1">
    <property type="entry name" value="DNA-BINDING PROTEIN"/>
    <property type="match status" value="1"/>
</dbReference>
<dbReference type="Proteomes" id="UP000002730">
    <property type="component" value="Chromosome"/>
</dbReference>
<organism evidence="2 3">
    <name type="scientific">Clostridium cellulovorans (strain ATCC 35296 / DSM 3052 / OCM 3 / 743B)</name>
    <dbReference type="NCBI Taxonomy" id="573061"/>
    <lineage>
        <taxon>Bacteria</taxon>
        <taxon>Bacillati</taxon>
        <taxon>Bacillota</taxon>
        <taxon>Clostridia</taxon>
        <taxon>Eubacteriales</taxon>
        <taxon>Clostridiaceae</taxon>
        <taxon>Clostridium</taxon>
    </lineage>
</organism>
<evidence type="ECO:0000313" key="3">
    <source>
        <dbReference type="Proteomes" id="UP000002730"/>
    </source>
</evidence>
<dbReference type="AlphaFoldDB" id="D9SWE5"/>
<sequence>MIKYYKLFDLLNRKGMKKTDLLEIISSPTLAKLSKGENVKVDVIEKICIFLNCQPGDIMEYEKTID</sequence>
<dbReference type="KEGG" id="ccb:Clocel_3551"/>
<dbReference type="GO" id="GO:0003677">
    <property type="term" value="F:DNA binding"/>
    <property type="evidence" value="ECO:0007669"/>
    <property type="project" value="InterPro"/>
</dbReference>
<reference evidence="2 3" key="1">
    <citation type="submission" date="2010-08" db="EMBL/GenBank/DDBJ databases">
        <title>Complete sequence of Clostridium cellulovorans 743B.</title>
        <authorList>
            <consortium name="US DOE Joint Genome Institute"/>
            <person name="Lucas S."/>
            <person name="Copeland A."/>
            <person name="Lapidus A."/>
            <person name="Cheng J.-F."/>
            <person name="Bruce D."/>
            <person name="Goodwin L."/>
            <person name="Pitluck S."/>
            <person name="Chertkov O."/>
            <person name="Detter J.C."/>
            <person name="Han C."/>
            <person name="Tapia R."/>
            <person name="Land M."/>
            <person name="Hauser L."/>
            <person name="Chang Y.-J."/>
            <person name="Jeffries C."/>
            <person name="Kyrpides N."/>
            <person name="Ivanova N."/>
            <person name="Mikhailova N."/>
            <person name="Hemme C.L."/>
            <person name="Woyke T."/>
        </authorList>
    </citation>
    <scope>NUCLEOTIDE SEQUENCE [LARGE SCALE GENOMIC DNA]</scope>
    <source>
        <strain evidence="3">ATCC 35296 / DSM 3052 / OCM 3 / 743B</strain>
    </source>
</reference>
<dbReference type="InterPro" id="IPR010982">
    <property type="entry name" value="Lambda_DNA-bd_dom_sf"/>
</dbReference>
<evidence type="ECO:0000313" key="2">
    <source>
        <dbReference type="EMBL" id="ADL53227.1"/>
    </source>
</evidence>